<dbReference type="InterPro" id="IPR006935">
    <property type="entry name" value="Helicase/UvrB_N"/>
</dbReference>
<dbReference type="Gene3D" id="3.30.870.10">
    <property type="entry name" value="Endonuclease Chain A"/>
    <property type="match status" value="1"/>
</dbReference>
<protein>
    <submittedName>
        <fullName evidence="3">Superfamily II DNA or RNA helicase</fullName>
    </submittedName>
</protein>
<dbReference type="SUPFAM" id="SSF54197">
    <property type="entry name" value="HIT-like"/>
    <property type="match status" value="1"/>
</dbReference>
<dbReference type="Proteomes" id="UP000199377">
    <property type="component" value="Unassembled WGS sequence"/>
</dbReference>
<evidence type="ECO:0000259" key="2">
    <source>
        <dbReference type="PROSITE" id="PS51194"/>
    </source>
</evidence>
<gene>
    <name evidence="3" type="ORF">SAMN05216258_11088</name>
</gene>
<dbReference type="GO" id="GO:0005829">
    <property type="term" value="C:cytosol"/>
    <property type="evidence" value="ECO:0007669"/>
    <property type="project" value="TreeGrafter"/>
</dbReference>
<evidence type="ECO:0000313" key="3">
    <source>
        <dbReference type="EMBL" id="SFI85591.1"/>
    </source>
</evidence>
<keyword evidence="3" id="KW-0547">Nucleotide-binding</keyword>
<dbReference type="Pfam" id="PF00271">
    <property type="entry name" value="Helicase_C"/>
    <property type="match status" value="1"/>
</dbReference>
<keyword evidence="3" id="KW-0067">ATP-binding</keyword>
<evidence type="ECO:0000313" key="4">
    <source>
        <dbReference type="Proteomes" id="UP000199377"/>
    </source>
</evidence>
<dbReference type="PROSITE" id="PS51192">
    <property type="entry name" value="HELICASE_ATP_BIND_1"/>
    <property type="match status" value="1"/>
</dbReference>
<proteinExistence type="predicted"/>
<keyword evidence="3" id="KW-0378">Hydrolase</keyword>
<dbReference type="RefSeq" id="WP_092863244.1">
    <property type="nucleotide sequence ID" value="NZ_FOQH01000010.1"/>
</dbReference>
<dbReference type="AlphaFoldDB" id="A0A1I3LLJ2"/>
<dbReference type="Gene3D" id="3.40.50.300">
    <property type="entry name" value="P-loop containing nucleotide triphosphate hydrolases"/>
    <property type="match status" value="2"/>
</dbReference>
<dbReference type="InterPro" id="IPR014001">
    <property type="entry name" value="Helicase_ATP-bd"/>
</dbReference>
<dbReference type="InterPro" id="IPR021835">
    <property type="entry name" value="DUF3427"/>
</dbReference>
<sequence>MTPACPICAASLETLAHLDAGSMTLRAEGEVLLAPRRHVAGWRALTTEEQTALALRLAAAQDLAEAEAEASGLARTVFVETGPHFHIRISAEPERAPETEPAPVSTRGPALLDGPQAALLPHLAPHLDEAAEVDAAVAFALRSGVDLLFPYLEELLERGGRLRLLVGDYLGASDPTALRRLLDLPPAADLRIFDASAVAFHPKSWLFRFRDGTGALLVGSSNLSRSALDGGVEWTLRLFGAPDAPALVEARDAFARLMARPEVAPLTHDWIDAYEARRIPPTPQAAGIEVEPPAEAPAPHEIQAEALDALAASRARGHRSGLVVLATGLGKTFLAAFDSRPFARVLFVAHREEILTQAMAAFRAVRPGSRLGRFAGGRKDREADVLFASIQTLGRAAHLSGFDPGAFDYVVVDEFHHAAAATYRRVIEHFEPAFLLGLTATPERADGGDLLSLCGENLVYRCDMWDAIGRGRLCPFTYHGLPDDLDYTQIPWRGRRFDEAALTEATATRARARDALDQLAAKGGARTLGFCVSQRHADFMARFAREAGLRAKAVHAGPGSAPRTASLAELQAGELDILFAVDMFNEGVDVPQIDTVLMLRPTESPVVWLQQFGRGLRLAEGKDRLQVIDYIGAHRSFLVKARALLQVTGGDRALAARLSELRTGALELPPGCEIAYDTVAIDLLERLLRVDSGDAAELAAFYEDFRLTHGARPTAREVEHAGFDPRRTGHGLWFDYVRDQGDLTPAAQRALQGFGGLLREIETGAASGGAAMPALAAMIDEGAFPGEVALPRLAARLGRLAARAPRLARDLGVAPGDAEAAAAALRDTALAPWTQAEDGRWFALDGAGFRTRFAPPADEAEALRELASELVDWRLARRLAGAEDRAFPTPEPEALAAAEGDAPGFARPDAAAEPAPEPWREYMRDEIPPLFGDVFSDARWNVGIVPVKARRALILLVTLKKGTLATGNHYEDRFLDPQRFRWASQTSTTRHGSRGRILSGAEPGWSIHLFVRGGKSRNGKAAPFRYCGPVAFEGWEGEAPIYVDWRLPAPVPDHLRTVLGVPEG</sequence>
<dbReference type="PANTHER" id="PTHR47396:SF1">
    <property type="entry name" value="ATP-DEPENDENT HELICASE IRC3-RELATED"/>
    <property type="match status" value="1"/>
</dbReference>
<keyword evidence="3" id="KW-0347">Helicase</keyword>
<dbReference type="GO" id="GO:0004386">
    <property type="term" value="F:helicase activity"/>
    <property type="evidence" value="ECO:0007669"/>
    <property type="project" value="UniProtKB-KW"/>
</dbReference>
<name>A0A1I3LLJ2_9RHOB</name>
<organism evidence="3 4">
    <name type="scientific">Albimonas pacifica</name>
    <dbReference type="NCBI Taxonomy" id="1114924"/>
    <lineage>
        <taxon>Bacteria</taxon>
        <taxon>Pseudomonadati</taxon>
        <taxon>Pseudomonadota</taxon>
        <taxon>Alphaproteobacteria</taxon>
        <taxon>Rhodobacterales</taxon>
        <taxon>Paracoccaceae</taxon>
        <taxon>Albimonas</taxon>
    </lineage>
</organism>
<dbReference type="SMART" id="SM00490">
    <property type="entry name" value="HELICc"/>
    <property type="match status" value="1"/>
</dbReference>
<feature type="domain" description="Helicase C-terminal" evidence="2">
    <location>
        <begin position="515"/>
        <end position="669"/>
    </location>
</feature>
<accession>A0A1I3LLJ2</accession>
<dbReference type="STRING" id="1114924.SAMN05216258_11088"/>
<dbReference type="SMART" id="SM00487">
    <property type="entry name" value="DEXDc"/>
    <property type="match status" value="1"/>
</dbReference>
<evidence type="ECO:0000259" key="1">
    <source>
        <dbReference type="PROSITE" id="PS51192"/>
    </source>
</evidence>
<dbReference type="PROSITE" id="PS51194">
    <property type="entry name" value="HELICASE_CTER"/>
    <property type="match status" value="1"/>
</dbReference>
<dbReference type="GO" id="GO:0016787">
    <property type="term" value="F:hydrolase activity"/>
    <property type="evidence" value="ECO:0007669"/>
    <property type="project" value="InterPro"/>
</dbReference>
<dbReference type="EMBL" id="FOQH01000010">
    <property type="protein sequence ID" value="SFI85591.1"/>
    <property type="molecule type" value="Genomic_DNA"/>
</dbReference>
<dbReference type="Pfam" id="PF11907">
    <property type="entry name" value="DUF3427"/>
    <property type="match status" value="1"/>
</dbReference>
<dbReference type="CDD" id="cd18799">
    <property type="entry name" value="SF2_C_EcoAI-like"/>
    <property type="match status" value="1"/>
</dbReference>
<dbReference type="InterPro" id="IPR027417">
    <property type="entry name" value="P-loop_NTPase"/>
</dbReference>
<dbReference type="InterPro" id="IPR050742">
    <property type="entry name" value="Helicase_Restrict-Modif_Enz"/>
</dbReference>
<dbReference type="Pfam" id="PF04851">
    <property type="entry name" value="ResIII"/>
    <property type="match status" value="1"/>
</dbReference>
<dbReference type="PANTHER" id="PTHR47396">
    <property type="entry name" value="TYPE I RESTRICTION ENZYME ECOKI R PROTEIN"/>
    <property type="match status" value="1"/>
</dbReference>
<dbReference type="InterPro" id="IPR001650">
    <property type="entry name" value="Helicase_C-like"/>
</dbReference>
<reference evidence="3 4" key="1">
    <citation type="submission" date="2016-10" db="EMBL/GenBank/DDBJ databases">
        <authorList>
            <person name="de Groot N.N."/>
        </authorList>
    </citation>
    <scope>NUCLEOTIDE SEQUENCE [LARGE SCALE GENOMIC DNA]</scope>
    <source>
        <strain evidence="3 4">CGMCC 1.11030</strain>
    </source>
</reference>
<keyword evidence="4" id="KW-1185">Reference proteome</keyword>
<dbReference type="GO" id="GO:0005524">
    <property type="term" value="F:ATP binding"/>
    <property type="evidence" value="ECO:0007669"/>
    <property type="project" value="InterPro"/>
</dbReference>
<dbReference type="InterPro" id="IPR036265">
    <property type="entry name" value="HIT-like_sf"/>
</dbReference>
<feature type="domain" description="Helicase ATP-binding" evidence="1">
    <location>
        <begin position="312"/>
        <end position="460"/>
    </location>
</feature>
<dbReference type="SUPFAM" id="SSF52540">
    <property type="entry name" value="P-loop containing nucleoside triphosphate hydrolases"/>
    <property type="match status" value="1"/>
</dbReference>
<dbReference type="CDD" id="cd18032">
    <property type="entry name" value="DEXHc_RE_I_III_res"/>
    <property type="match status" value="1"/>
</dbReference>
<dbReference type="GO" id="GO:0003677">
    <property type="term" value="F:DNA binding"/>
    <property type="evidence" value="ECO:0007669"/>
    <property type="project" value="InterPro"/>
</dbReference>